<accession>A0ABW5N4A7</accession>
<reference evidence="2" key="1">
    <citation type="journal article" date="2019" name="Int. J. Syst. Evol. Microbiol.">
        <title>The Global Catalogue of Microorganisms (GCM) 10K type strain sequencing project: providing services to taxonomists for standard genome sequencing and annotation.</title>
        <authorList>
            <consortium name="The Broad Institute Genomics Platform"/>
            <consortium name="The Broad Institute Genome Sequencing Center for Infectious Disease"/>
            <person name="Wu L."/>
            <person name="Ma J."/>
        </authorList>
    </citation>
    <scope>NUCLEOTIDE SEQUENCE [LARGE SCALE GENOMIC DNA]</scope>
    <source>
        <strain evidence="2">KCTC 42423</strain>
    </source>
</reference>
<gene>
    <name evidence="1" type="ORF">ACFSTE_03730</name>
</gene>
<organism evidence="1 2">
    <name type="scientific">Aquimarina hainanensis</name>
    <dbReference type="NCBI Taxonomy" id="1578017"/>
    <lineage>
        <taxon>Bacteria</taxon>
        <taxon>Pseudomonadati</taxon>
        <taxon>Bacteroidota</taxon>
        <taxon>Flavobacteriia</taxon>
        <taxon>Flavobacteriales</taxon>
        <taxon>Flavobacteriaceae</taxon>
        <taxon>Aquimarina</taxon>
    </lineage>
</organism>
<dbReference type="EMBL" id="JBHULX010000002">
    <property type="protein sequence ID" value="MFD2589926.1"/>
    <property type="molecule type" value="Genomic_DNA"/>
</dbReference>
<protein>
    <submittedName>
        <fullName evidence="1">Uncharacterized protein</fullName>
    </submittedName>
</protein>
<name>A0ABW5N4A7_9FLAO</name>
<keyword evidence="2" id="KW-1185">Reference proteome</keyword>
<comment type="caution">
    <text evidence="1">The sequence shown here is derived from an EMBL/GenBank/DDBJ whole genome shotgun (WGS) entry which is preliminary data.</text>
</comment>
<sequence>MATTTSVSDDKMVIDILTFFYPGEPILEHDLNNELRDLAAEMFAEALDASHLMDLVPRPTYTPSFSWLVKEGVKAVWRSKNDDIYEAVRGRVAINFKSEFHMAKMGI</sequence>
<evidence type="ECO:0000313" key="2">
    <source>
        <dbReference type="Proteomes" id="UP001597459"/>
    </source>
</evidence>
<dbReference type="Proteomes" id="UP001597459">
    <property type="component" value="Unassembled WGS sequence"/>
</dbReference>
<dbReference type="RefSeq" id="WP_176029466.1">
    <property type="nucleotide sequence ID" value="NZ_JBHSJV010000001.1"/>
</dbReference>
<proteinExistence type="predicted"/>
<evidence type="ECO:0000313" key="1">
    <source>
        <dbReference type="EMBL" id="MFD2589926.1"/>
    </source>
</evidence>